<dbReference type="InterPro" id="IPR013783">
    <property type="entry name" value="Ig-like_fold"/>
</dbReference>
<protein>
    <recommendedName>
        <fullName evidence="9">Beta-glucuronidase</fullName>
    </recommendedName>
</protein>
<organism evidence="7 8">
    <name type="scientific">Paraconexibacter algicola</name>
    <dbReference type="NCBI Taxonomy" id="2133960"/>
    <lineage>
        <taxon>Bacteria</taxon>
        <taxon>Bacillati</taxon>
        <taxon>Actinomycetota</taxon>
        <taxon>Thermoleophilia</taxon>
        <taxon>Solirubrobacterales</taxon>
        <taxon>Paraconexibacteraceae</taxon>
        <taxon>Paraconexibacter</taxon>
    </lineage>
</organism>
<feature type="domain" description="Glycoside hydrolase family 2 immunoglobulin-like beta-sandwich" evidence="5">
    <location>
        <begin position="206"/>
        <end position="301"/>
    </location>
</feature>
<feature type="domain" description="Glycoside hydrolase family 2 catalytic" evidence="6">
    <location>
        <begin position="303"/>
        <end position="602"/>
    </location>
</feature>
<evidence type="ECO:0000256" key="2">
    <source>
        <dbReference type="ARBA" id="ARBA00022801"/>
    </source>
</evidence>
<dbReference type="InterPro" id="IPR006103">
    <property type="entry name" value="Glyco_hydro_2_cat"/>
</dbReference>
<comment type="caution">
    <text evidence="7">The sequence shown here is derived from an EMBL/GenBank/DDBJ whole genome shotgun (WGS) entry which is preliminary data.</text>
</comment>
<keyword evidence="3" id="KW-0326">Glycosidase</keyword>
<dbReference type="GO" id="GO:0005975">
    <property type="term" value="P:carbohydrate metabolic process"/>
    <property type="evidence" value="ECO:0007669"/>
    <property type="project" value="InterPro"/>
</dbReference>
<dbReference type="InterPro" id="IPR017853">
    <property type="entry name" value="GH"/>
</dbReference>
<dbReference type="Proteomes" id="UP000240739">
    <property type="component" value="Unassembled WGS sequence"/>
</dbReference>
<dbReference type="SUPFAM" id="SSF51445">
    <property type="entry name" value="(Trans)glycosidases"/>
    <property type="match status" value="1"/>
</dbReference>
<dbReference type="InterPro" id="IPR051913">
    <property type="entry name" value="GH2_Domain-Containing"/>
</dbReference>
<dbReference type="SUPFAM" id="SSF49303">
    <property type="entry name" value="beta-Galactosidase/glucuronidase domain"/>
    <property type="match status" value="1"/>
</dbReference>
<dbReference type="AlphaFoldDB" id="A0A2T4UJI5"/>
<keyword evidence="4" id="KW-0812">Transmembrane</keyword>
<evidence type="ECO:0000256" key="4">
    <source>
        <dbReference type="SAM" id="Phobius"/>
    </source>
</evidence>
<keyword evidence="8" id="KW-1185">Reference proteome</keyword>
<reference evidence="7 8" key="1">
    <citation type="submission" date="2018-03" db="EMBL/GenBank/DDBJ databases">
        <title>Aquarubrobacter algicola gen. nov., sp. nov., a novel actinobacterium isolated from shallow eutrophic lake during the end of cyanobacterial harmful algal blooms.</title>
        <authorList>
            <person name="Chun S.J."/>
        </authorList>
    </citation>
    <scope>NUCLEOTIDE SEQUENCE [LARGE SCALE GENOMIC DNA]</scope>
    <source>
        <strain evidence="7 8">Seoho-28</strain>
    </source>
</reference>
<evidence type="ECO:0008006" key="9">
    <source>
        <dbReference type="Google" id="ProtNLM"/>
    </source>
</evidence>
<dbReference type="SUPFAM" id="SSF49785">
    <property type="entry name" value="Galactose-binding domain-like"/>
    <property type="match status" value="1"/>
</dbReference>
<gene>
    <name evidence="7" type="ORF">C7Y72_06665</name>
</gene>
<dbReference type="Gene3D" id="2.60.40.10">
    <property type="entry name" value="Immunoglobulins"/>
    <property type="match status" value="1"/>
</dbReference>
<evidence type="ECO:0000259" key="6">
    <source>
        <dbReference type="Pfam" id="PF02836"/>
    </source>
</evidence>
<dbReference type="InterPro" id="IPR008979">
    <property type="entry name" value="Galactose-bd-like_sf"/>
</dbReference>
<dbReference type="InterPro" id="IPR006102">
    <property type="entry name" value="Ig-like_GH2"/>
</dbReference>
<keyword evidence="4" id="KW-1133">Transmembrane helix</keyword>
<dbReference type="PANTHER" id="PTHR42732:SF1">
    <property type="entry name" value="BETA-MANNOSIDASE"/>
    <property type="match status" value="1"/>
</dbReference>
<name>A0A2T4UJI5_9ACTN</name>
<dbReference type="InterPro" id="IPR036156">
    <property type="entry name" value="Beta-gal/glucu_dom_sf"/>
</dbReference>
<evidence type="ECO:0000259" key="5">
    <source>
        <dbReference type="Pfam" id="PF00703"/>
    </source>
</evidence>
<keyword evidence="2" id="KW-0378">Hydrolase</keyword>
<dbReference type="Pfam" id="PF00703">
    <property type="entry name" value="Glyco_hydro_2"/>
    <property type="match status" value="1"/>
</dbReference>
<feature type="transmembrane region" description="Helical" evidence="4">
    <location>
        <begin position="637"/>
        <end position="657"/>
    </location>
</feature>
<proteinExistence type="inferred from homology"/>
<evidence type="ECO:0000313" key="7">
    <source>
        <dbReference type="EMBL" id="PTL59357.1"/>
    </source>
</evidence>
<accession>A0A2T4UJI5</accession>
<dbReference type="EMBL" id="PYYB01000001">
    <property type="protein sequence ID" value="PTL59357.1"/>
    <property type="molecule type" value="Genomic_DNA"/>
</dbReference>
<dbReference type="GO" id="GO:0004553">
    <property type="term" value="F:hydrolase activity, hydrolyzing O-glycosyl compounds"/>
    <property type="evidence" value="ECO:0007669"/>
    <property type="project" value="InterPro"/>
</dbReference>
<dbReference type="Gene3D" id="3.20.20.80">
    <property type="entry name" value="Glycosidases"/>
    <property type="match status" value="1"/>
</dbReference>
<dbReference type="Gene3D" id="2.60.120.260">
    <property type="entry name" value="Galactose-binding domain-like"/>
    <property type="match status" value="1"/>
</dbReference>
<sequence length="674" mass="73452">MPALALGLIAVVTVAPTRAQDPPPGPPAAVALTSGWQLALDPADRGMRERWQTGAGSPAWRAAAVPGVFDARPVEQDFFGTVGWYRLRFRAPATTDPTMRWGIRFDQVRRDARVWLNGRPLGRNRDPYVPFTLPAAGLRPGQMNTLLVRADSRKGAEPREGWWNWGGITRPVTLVPRAAIGLDDVGVLSDVTCPDAAPGEERPPCTAKVIVDGTLEHRGSGTARPTVALRLTAPDGTVTTGSAPSPRALRPGERARIRFSVPVQGDAQLWQPGSPRLYTARVETRLGDRVLQVDRKRVGLRSVRVRNGMLELNGRAIDMRGASIQEDLRGRGPALSDADIELIVKELKALGANVTRAHYLLNDRLLDRLDEEGILVWSQAPIYHRDKRLVTPEQRAEALRTLRGTVIAARSHPSVITHSVANELSATPDTTPGTRAFLQSARGLVHDLDPTLPVSVDLLSYPGFPAQRAFAAYDLLGVNSYFGWYKGKKKHSTERLADLEPYLASMRRKYPDSALVLTEFGAESTFVGPRTTKETYAFQDDYVAQVLDIVDRSPFLGGAIYWTLREFAVKPDWDGGAQRDVPRDGIHNKGLITYDGRPKPAWDVAHDNFRATQLFRADGLTASAQAAGGGGGGSAGVLAWAVVLAIVALLVADAVMLRGILRGRRRTASSVARR</sequence>
<comment type="similarity">
    <text evidence="1">Belongs to the glycosyl hydrolase 2 family.</text>
</comment>
<dbReference type="PANTHER" id="PTHR42732">
    <property type="entry name" value="BETA-GALACTOSIDASE"/>
    <property type="match status" value="1"/>
</dbReference>
<keyword evidence="4" id="KW-0472">Membrane</keyword>
<evidence type="ECO:0000313" key="8">
    <source>
        <dbReference type="Proteomes" id="UP000240739"/>
    </source>
</evidence>
<evidence type="ECO:0000256" key="3">
    <source>
        <dbReference type="ARBA" id="ARBA00023295"/>
    </source>
</evidence>
<dbReference type="Pfam" id="PF02836">
    <property type="entry name" value="Glyco_hydro_2_C"/>
    <property type="match status" value="1"/>
</dbReference>
<evidence type="ECO:0000256" key="1">
    <source>
        <dbReference type="ARBA" id="ARBA00007401"/>
    </source>
</evidence>